<evidence type="ECO:0000313" key="2">
    <source>
        <dbReference type="Proteomes" id="UP000504633"/>
    </source>
</evidence>
<dbReference type="OMA" id="HAYNRRK"/>
<organism evidence="2 3">
    <name type="scientific">Drosophila hydei</name>
    <name type="common">Fruit fly</name>
    <dbReference type="NCBI Taxonomy" id="7224"/>
    <lineage>
        <taxon>Eukaryota</taxon>
        <taxon>Metazoa</taxon>
        <taxon>Ecdysozoa</taxon>
        <taxon>Arthropoda</taxon>
        <taxon>Hexapoda</taxon>
        <taxon>Insecta</taxon>
        <taxon>Pterygota</taxon>
        <taxon>Neoptera</taxon>
        <taxon>Endopterygota</taxon>
        <taxon>Diptera</taxon>
        <taxon>Brachycera</taxon>
        <taxon>Muscomorpha</taxon>
        <taxon>Ephydroidea</taxon>
        <taxon>Drosophilidae</taxon>
        <taxon>Drosophila</taxon>
    </lineage>
</organism>
<keyword evidence="1" id="KW-0812">Transmembrane</keyword>
<evidence type="ECO:0000256" key="1">
    <source>
        <dbReference type="SAM" id="Phobius"/>
    </source>
</evidence>
<feature type="transmembrane region" description="Helical" evidence="1">
    <location>
        <begin position="102"/>
        <end position="121"/>
    </location>
</feature>
<dbReference type="Proteomes" id="UP000504633">
    <property type="component" value="Unplaced"/>
</dbReference>
<proteinExistence type="predicted"/>
<gene>
    <name evidence="3" type="primary">LOC111598163</name>
</gene>
<reference evidence="3" key="1">
    <citation type="submission" date="2025-08" db="UniProtKB">
        <authorList>
            <consortium name="RefSeq"/>
        </authorList>
    </citation>
    <scope>IDENTIFICATION</scope>
    <source>
        <strain evidence="3">15085-1641.00</strain>
        <tissue evidence="3">Whole body</tissue>
    </source>
</reference>
<dbReference type="GeneID" id="111598163"/>
<keyword evidence="1" id="KW-1133">Transmembrane helix</keyword>
<accession>A0A6J1LRX2</accession>
<dbReference type="RefSeq" id="XP_023169020.1">
    <property type="nucleotide sequence ID" value="XM_023313252.2"/>
</dbReference>
<sequence>MKNLRFFRDACNDLLHRHVNLDVFSIWPTRHAQNRRQYVIRRAIKNWLPWLFWFCVVYSFLGLIHNFVELVRAKLVATRPVSMWRVRCFYGLRDTIIRQMRVMGSLVMIVCWLMLFIGLLWSKPIYMKPWLTVTRFILPFDLVLWSLEVTFGREEFSWQAILSFALPCICQFFVDCLKRALEEPNQKLFKA</sequence>
<protein>
    <submittedName>
        <fullName evidence="3">Uncharacterized protein LOC111598163</fullName>
    </submittedName>
</protein>
<feature type="transmembrane region" description="Helical" evidence="1">
    <location>
        <begin position="47"/>
        <end position="68"/>
    </location>
</feature>
<dbReference type="KEGG" id="dhe:111598163"/>
<keyword evidence="1" id="KW-0472">Membrane</keyword>
<keyword evidence="2" id="KW-1185">Reference proteome</keyword>
<name>A0A6J1LRX2_DROHY</name>
<dbReference type="AlphaFoldDB" id="A0A6J1LRX2"/>
<dbReference type="OrthoDB" id="7968664at2759"/>
<evidence type="ECO:0000313" key="3">
    <source>
        <dbReference type="RefSeq" id="XP_023169020.1"/>
    </source>
</evidence>